<evidence type="ECO:0000256" key="3">
    <source>
        <dbReference type="ARBA" id="ARBA00022692"/>
    </source>
</evidence>
<feature type="region of interest" description="Disordered" evidence="6">
    <location>
        <begin position="331"/>
        <end position="354"/>
    </location>
</feature>
<keyword evidence="10" id="KW-1185">Reference proteome</keyword>
<comment type="subcellular location">
    <subcellularLocation>
        <location evidence="1">Membrane</location>
        <topology evidence="1">Multi-pass membrane protein</topology>
    </subcellularLocation>
</comment>
<dbReference type="GO" id="GO:0051146">
    <property type="term" value="P:striated muscle cell differentiation"/>
    <property type="evidence" value="ECO:0007669"/>
    <property type="project" value="TreeGrafter"/>
</dbReference>
<dbReference type="Proteomes" id="UP000005408">
    <property type="component" value="Unassembled WGS sequence"/>
</dbReference>
<dbReference type="InterPro" id="IPR006916">
    <property type="entry name" value="POPDC1-3"/>
</dbReference>
<proteinExistence type="inferred from homology"/>
<evidence type="ECO:0000256" key="5">
    <source>
        <dbReference type="ARBA" id="ARBA00023136"/>
    </source>
</evidence>
<evidence type="ECO:0000256" key="2">
    <source>
        <dbReference type="ARBA" id="ARBA00007146"/>
    </source>
</evidence>
<dbReference type="InterPro" id="IPR055272">
    <property type="entry name" value="POPDC1-3_dom"/>
</dbReference>
<dbReference type="PANTHER" id="PTHR12101">
    <property type="entry name" value="POPEYE DOMAIN CONTAINING PROTEIN"/>
    <property type="match status" value="1"/>
</dbReference>
<dbReference type="Pfam" id="PF04831">
    <property type="entry name" value="POPDC1-3"/>
    <property type="match status" value="1"/>
</dbReference>
<dbReference type="GO" id="GO:0007507">
    <property type="term" value="P:heart development"/>
    <property type="evidence" value="ECO:0007669"/>
    <property type="project" value="TreeGrafter"/>
</dbReference>
<evidence type="ECO:0000259" key="8">
    <source>
        <dbReference type="Pfam" id="PF04831"/>
    </source>
</evidence>
<sequence length="354" mass="39147">MSTPSLMNTSLPVSLTPHVDPEVMNSTELLSTCQWIPPQHYLFQLANGVLLGAVACPGGKHGVLFMHSCFVLGFLLLSIWSWVILCAPDYFSWNFSFMVVNAIQTLVILYNIRPVKFCDALEGVYVTVFQPLRVPRHLYKKLVSPDYCTLGTLHEGEVYASQGISKIERLGLLISGRMAVYSNHQELHHVVAKEFIDSPEFESAVSGDEKYQVSIVATSTCRFMFWQRGGLEYLLIKEPYLANLLRTVLGRDITNKLYSLNDKLARTKGFRVDIRLPSISAVGRGQQGFPSAVTCNQNLSREAGLAHAQSEETLEDSSTCADTERTELLNGVSRTSGPGAVLRPPVSPRSSVGC</sequence>
<keyword evidence="4 7" id="KW-1133">Transmembrane helix</keyword>
<protein>
    <recommendedName>
        <fullName evidence="8">POPDC1-3 domain-containing protein</fullName>
    </recommendedName>
</protein>
<evidence type="ECO:0000313" key="10">
    <source>
        <dbReference type="Proteomes" id="UP000005408"/>
    </source>
</evidence>
<feature type="domain" description="POPDC1-3" evidence="8">
    <location>
        <begin position="38"/>
        <end position="263"/>
    </location>
</feature>
<dbReference type="Gene3D" id="2.60.120.10">
    <property type="entry name" value="Jelly Rolls"/>
    <property type="match status" value="1"/>
</dbReference>
<accession>A0A8W8JQT6</accession>
<dbReference type="InterPro" id="IPR018490">
    <property type="entry name" value="cNMP-bd_dom_sf"/>
</dbReference>
<keyword evidence="3 7" id="KW-0812">Transmembrane</keyword>
<keyword evidence="5 7" id="KW-0472">Membrane</keyword>
<feature type="transmembrane region" description="Helical" evidence="7">
    <location>
        <begin position="91"/>
        <end position="112"/>
    </location>
</feature>
<evidence type="ECO:0000256" key="1">
    <source>
        <dbReference type="ARBA" id="ARBA00004141"/>
    </source>
</evidence>
<dbReference type="EnsemblMetazoa" id="G19858.1">
    <property type="protein sequence ID" value="G19858.1:cds"/>
    <property type="gene ID" value="G19858"/>
</dbReference>
<dbReference type="AlphaFoldDB" id="A0A8W8JQT6"/>
<dbReference type="OrthoDB" id="425611at2759"/>
<evidence type="ECO:0000313" key="9">
    <source>
        <dbReference type="EnsemblMetazoa" id="G19858.1:cds"/>
    </source>
</evidence>
<organism evidence="9 10">
    <name type="scientific">Magallana gigas</name>
    <name type="common">Pacific oyster</name>
    <name type="synonym">Crassostrea gigas</name>
    <dbReference type="NCBI Taxonomy" id="29159"/>
    <lineage>
        <taxon>Eukaryota</taxon>
        <taxon>Metazoa</taxon>
        <taxon>Spiralia</taxon>
        <taxon>Lophotrochozoa</taxon>
        <taxon>Mollusca</taxon>
        <taxon>Bivalvia</taxon>
        <taxon>Autobranchia</taxon>
        <taxon>Pteriomorphia</taxon>
        <taxon>Ostreida</taxon>
        <taxon>Ostreoidea</taxon>
        <taxon>Ostreidae</taxon>
        <taxon>Magallana</taxon>
    </lineage>
</organism>
<dbReference type="SUPFAM" id="SSF51206">
    <property type="entry name" value="cAMP-binding domain-like"/>
    <property type="match status" value="1"/>
</dbReference>
<dbReference type="PANTHER" id="PTHR12101:SF30">
    <property type="entry name" value="POPEYE DOMAIN-CONTAINING PROTEIN 3-LIKE PROTEIN"/>
    <property type="match status" value="1"/>
</dbReference>
<dbReference type="InterPro" id="IPR014710">
    <property type="entry name" value="RmlC-like_jellyroll"/>
</dbReference>
<feature type="transmembrane region" description="Helical" evidence="7">
    <location>
        <begin position="63"/>
        <end position="85"/>
    </location>
</feature>
<name>A0A8W8JQT6_MAGGI</name>
<evidence type="ECO:0000256" key="6">
    <source>
        <dbReference type="SAM" id="MobiDB-lite"/>
    </source>
</evidence>
<comment type="similarity">
    <text evidence="2">Belongs to the popeye family.</text>
</comment>
<evidence type="ECO:0000256" key="4">
    <source>
        <dbReference type="ARBA" id="ARBA00022989"/>
    </source>
</evidence>
<dbReference type="GO" id="GO:0030552">
    <property type="term" value="F:cAMP binding"/>
    <property type="evidence" value="ECO:0007669"/>
    <property type="project" value="TreeGrafter"/>
</dbReference>
<evidence type="ECO:0000256" key="7">
    <source>
        <dbReference type="SAM" id="Phobius"/>
    </source>
</evidence>
<dbReference type="OMA" id="YHSCEIV"/>
<dbReference type="GO" id="GO:0042383">
    <property type="term" value="C:sarcolemma"/>
    <property type="evidence" value="ECO:0007669"/>
    <property type="project" value="TreeGrafter"/>
</dbReference>
<dbReference type="GO" id="GO:0042391">
    <property type="term" value="P:regulation of membrane potential"/>
    <property type="evidence" value="ECO:0007669"/>
    <property type="project" value="TreeGrafter"/>
</dbReference>
<reference evidence="9" key="1">
    <citation type="submission" date="2022-08" db="UniProtKB">
        <authorList>
            <consortium name="EnsemblMetazoa"/>
        </authorList>
    </citation>
    <scope>IDENTIFICATION</scope>
    <source>
        <strain evidence="9">05x7-T-G4-1.051#20</strain>
    </source>
</reference>